<reference evidence="3 4" key="1">
    <citation type="submission" date="2019-02" db="EMBL/GenBank/DDBJ databases">
        <title>Deep-cultivation of Planctomycetes and their phenomic and genomic characterization uncovers novel biology.</title>
        <authorList>
            <person name="Wiegand S."/>
            <person name="Jogler M."/>
            <person name="Boedeker C."/>
            <person name="Pinto D."/>
            <person name="Vollmers J."/>
            <person name="Rivas-Marin E."/>
            <person name="Kohn T."/>
            <person name="Peeters S.H."/>
            <person name="Heuer A."/>
            <person name="Rast P."/>
            <person name="Oberbeckmann S."/>
            <person name="Bunk B."/>
            <person name="Jeske O."/>
            <person name="Meyerdierks A."/>
            <person name="Storesund J.E."/>
            <person name="Kallscheuer N."/>
            <person name="Luecker S."/>
            <person name="Lage O.M."/>
            <person name="Pohl T."/>
            <person name="Merkel B.J."/>
            <person name="Hornburger P."/>
            <person name="Mueller R.-W."/>
            <person name="Bruemmer F."/>
            <person name="Labrenz M."/>
            <person name="Spormann A.M."/>
            <person name="Op den Camp H."/>
            <person name="Overmann J."/>
            <person name="Amann R."/>
            <person name="Jetten M.S.M."/>
            <person name="Mascher T."/>
            <person name="Medema M.H."/>
            <person name="Devos D.P."/>
            <person name="Kaster A.-K."/>
            <person name="Ovreas L."/>
            <person name="Rohde M."/>
            <person name="Galperin M.Y."/>
            <person name="Jogler C."/>
        </authorList>
    </citation>
    <scope>NUCLEOTIDE SEQUENCE [LARGE SCALE GENOMIC DNA]</scope>
    <source>
        <strain evidence="3 4">EC9</strain>
    </source>
</reference>
<evidence type="ECO:0000259" key="2">
    <source>
        <dbReference type="PROSITE" id="PS50234"/>
    </source>
</evidence>
<organism evidence="3 4">
    <name type="scientific">Rosistilla ulvae</name>
    <dbReference type="NCBI Taxonomy" id="1930277"/>
    <lineage>
        <taxon>Bacteria</taxon>
        <taxon>Pseudomonadati</taxon>
        <taxon>Planctomycetota</taxon>
        <taxon>Planctomycetia</taxon>
        <taxon>Pirellulales</taxon>
        <taxon>Pirellulaceae</taxon>
        <taxon>Rosistilla</taxon>
    </lineage>
</organism>
<feature type="transmembrane region" description="Helical" evidence="1">
    <location>
        <begin position="20"/>
        <end position="41"/>
    </location>
</feature>
<dbReference type="PROSITE" id="PS50234">
    <property type="entry name" value="VWFA"/>
    <property type="match status" value="1"/>
</dbReference>
<evidence type="ECO:0000313" key="4">
    <source>
        <dbReference type="Proteomes" id="UP000319557"/>
    </source>
</evidence>
<protein>
    <submittedName>
        <fullName evidence="3">von Willebrand factor type A domain protein</fullName>
    </submittedName>
</protein>
<proteinExistence type="predicted"/>
<gene>
    <name evidence="3" type="ORF">EC9_28560</name>
</gene>
<dbReference type="Pfam" id="PF09977">
    <property type="entry name" value="Tad_C"/>
    <property type="match status" value="1"/>
</dbReference>
<evidence type="ECO:0000313" key="3">
    <source>
        <dbReference type="EMBL" id="QDS88665.1"/>
    </source>
</evidence>
<dbReference type="PANTHER" id="PTHR10579">
    <property type="entry name" value="CALCIUM-ACTIVATED CHLORIDE CHANNEL REGULATOR"/>
    <property type="match status" value="1"/>
</dbReference>
<dbReference type="InterPro" id="IPR036465">
    <property type="entry name" value="vWFA_dom_sf"/>
</dbReference>
<dbReference type="AlphaFoldDB" id="A0A517M1B3"/>
<evidence type="ECO:0000256" key="1">
    <source>
        <dbReference type="SAM" id="Phobius"/>
    </source>
</evidence>
<dbReference type="InterPro" id="IPR028087">
    <property type="entry name" value="Tad_N"/>
</dbReference>
<keyword evidence="4" id="KW-1185">Reference proteome</keyword>
<dbReference type="InterPro" id="IPR002035">
    <property type="entry name" value="VWF_A"/>
</dbReference>
<dbReference type="EMBL" id="CP036261">
    <property type="protein sequence ID" value="QDS88665.1"/>
    <property type="molecule type" value="Genomic_DNA"/>
</dbReference>
<accession>A0A517M1B3</accession>
<dbReference type="KEGG" id="ruv:EC9_28560"/>
<keyword evidence="1" id="KW-1133">Transmembrane helix</keyword>
<dbReference type="CDD" id="cd00198">
    <property type="entry name" value="vWFA"/>
    <property type="match status" value="1"/>
</dbReference>
<keyword evidence="1" id="KW-0812">Transmembrane</keyword>
<dbReference type="Proteomes" id="UP000319557">
    <property type="component" value="Chromosome"/>
</dbReference>
<dbReference type="SUPFAM" id="SSF53300">
    <property type="entry name" value="vWA-like"/>
    <property type="match status" value="1"/>
</dbReference>
<dbReference type="RefSeq" id="WP_145346042.1">
    <property type="nucleotide sequence ID" value="NZ_CP036261.1"/>
</dbReference>
<dbReference type="Pfam" id="PF00092">
    <property type="entry name" value="VWA"/>
    <property type="match status" value="1"/>
</dbReference>
<dbReference type="InterPro" id="IPR051266">
    <property type="entry name" value="CLCR"/>
</dbReference>
<sequence length="418" mass="45385">MRIDRPLRTSANRRKGSIVVLVAIMLPVLFILAALAINASYMQLTRTELFIATDAATRSAGRTFSELQNVDDAKAAAKATAAKNQVAGESLQLRTGDGDNEIEFGMTSNDGNYSRFEFQKVSTSSVSSGSARANAVRVVGRRDSGSLGGSIQTLFPKFLTTDTFNPTQTSVAMQVDRDISLVLDRSGSMDYLTITWPSGKSPYNSSTMSAAVTAGYLYKSRGNYYYSYGVSSDEYEKWAWEEYYELGPYPQTPWNSLVAAVDGFLNVLDETHPEEHVSVSSYSSNATLDLYLDGDYDEVRDTLDDLYPSGSTAIGKGMEKGIQTLTHSSARPYAAKTMVVMTDGMHNYGIDPVTVATSLVATYNLTIHTVTFGSGADKTRMQKVAAIGGGSHYHAEDGTALKDVFEEIANNLPVLLTE</sequence>
<dbReference type="PANTHER" id="PTHR10579:SF43">
    <property type="entry name" value="ZINC FINGER (C3HC4-TYPE RING FINGER) FAMILY PROTEIN"/>
    <property type="match status" value="1"/>
</dbReference>
<name>A0A517M1B3_9BACT</name>
<dbReference type="OrthoDB" id="242905at2"/>
<dbReference type="Gene3D" id="3.40.50.410">
    <property type="entry name" value="von Willebrand factor, type A domain"/>
    <property type="match status" value="1"/>
</dbReference>
<dbReference type="InterPro" id="IPR018705">
    <property type="entry name" value="DUF2134_membrane"/>
</dbReference>
<dbReference type="Pfam" id="PF13400">
    <property type="entry name" value="Tad"/>
    <property type="match status" value="1"/>
</dbReference>
<feature type="domain" description="VWFA" evidence="2">
    <location>
        <begin position="178"/>
        <end position="408"/>
    </location>
</feature>
<dbReference type="SMART" id="SM00327">
    <property type="entry name" value="VWA"/>
    <property type="match status" value="1"/>
</dbReference>
<keyword evidence="1" id="KW-0472">Membrane</keyword>